<gene>
    <name evidence="2" type="ORF">DFH94DRAFT_848018</name>
</gene>
<comment type="caution">
    <text evidence="2">The sequence shown here is derived from an EMBL/GenBank/DDBJ whole genome shotgun (WGS) entry which is preliminary data.</text>
</comment>
<feature type="compositionally biased region" description="Pro residues" evidence="1">
    <location>
        <begin position="233"/>
        <end position="248"/>
    </location>
</feature>
<dbReference type="Proteomes" id="UP000759537">
    <property type="component" value="Unassembled WGS sequence"/>
</dbReference>
<accession>A0A9P5MQD5</accession>
<protein>
    <submittedName>
        <fullName evidence="2">Uncharacterized protein</fullName>
    </submittedName>
</protein>
<dbReference type="EMBL" id="WHVB01000032">
    <property type="protein sequence ID" value="KAF8468503.1"/>
    <property type="molecule type" value="Genomic_DNA"/>
</dbReference>
<evidence type="ECO:0000313" key="2">
    <source>
        <dbReference type="EMBL" id="KAF8468503.1"/>
    </source>
</evidence>
<reference evidence="2" key="1">
    <citation type="submission" date="2019-10" db="EMBL/GenBank/DDBJ databases">
        <authorList>
            <consortium name="DOE Joint Genome Institute"/>
            <person name="Kuo A."/>
            <person name="Miyauchi S."/>
            <person name="Kiss E."/>
            <person name="Drula E."/>
            <person name="Kohler A."/>
            <person name="Sanchez-Garcia M."/>
            <person name="Andreopoulos B."/>
            <person name="Barry K.W."/>
            <person name="Bonito G."/>
            <person name="Buee M."/>
            <person name="Carver A."/>
            <person name="Chen C."/>
            <person name="Cichocki N."/>
            <person name="Clum A."/>
            <person name="Culley D."/>
            <person name="Crous P.W."/>
            <person name="Fauchery L."/>
            <person name="Girlanda M."/>
            <person name="Hayes R."/>
            <person name="Keri Z."/>
            <person name="LaButti K."/>
            <person name="Lipzen A."/>
            <person name="Lombard V."/>
            <person name="Magnuson J."/>
            <person name="Maillard F."/>
            <person name="Morin E."/>
            <person name="Murat C."/>
            <person name="Nolan M."/>
            <person name="Ohm R."/>
            <person name="Pangilinan J."/>
            <person name="Pereira M."/>
            <person name="Perotto S."/>
            <person name="Peter M."/>
            <person name="Riley R."/>
            <person name="Sitrit Y."/>
            <person name="Stielow B."/>
            <person name="Szollosi G."/>
            <person name="Zifcakova L."/>
            <person name="Stursova M."/>
            <person name="Spatafora J.W."/>
            <person name="Tedersoo L."/>
            <person name="Vaario L.-M."/>
            <person name="Yamada A."/>
            <person name="Yan M."/>
            <person name="Wang P."/>
            <person name="Xu J."/>
            <person name="Bruns T."/>
            <person name="Baldrian P."/>
            <person name="Vilgalys R."/>
            <person name="Henrissat B."/>
            <person name="Grigoriev I.V."/>
            <person name="Hibbett D."/>
            <person name="Nagy L.G."/>
            <person name="Martin F.M."/>
        </authorList>
    </citation>
    <scope>NUCLEOTIDE SEQUENCE</scope>
    <source>
        <strain evidence="2">Prilba</strain>
    </source>
</reference>
<evidence type="ECO:0000313" key="3">
    <source>
        <dbReference type="Proteomes" id="UP000759537"/>
    </source>
</evidence>
<feature type="region of interest" description="Disordered" evidence="1">
    <location>
        <begin position="345"/>
        <end position="368"/>
    </location>
</feature>
<proteinExistence type="predicted"/>
<feature type="compositionally biased region" description="Basic and acidic residues" evidence="1">
    <location>
        <begin position="48"/>
        <end position="69"/>
    </location>
</feature>
<keyword evidence="3" id="KW-1185">Reference proteome</keyword>
<organism evidence="2 3">
    <name type="scientific">Russula ochroleuca</name>
    <dbReference type="NCBI Taxonomy" id="152965"/>
    <lineage>
        <taxon>Eukaryota</taxon>
        <taxon>Fungi</taxon>
        <taxon>Dikarya</taxon>
        <taxon>Basidiomycota</taxon>
        <taxon>Agaricomycotina</taxon>
        <taxon>Agaricomycetes</taxon>
        <taxon>Russulales</taxon>
        <taxon>Russulaceae</taxon>
        <taxon>Russula</taxon>
    </lineage>
</organism>
<evidence type="ECO:0000256" key="1">
    <source>
        <dbReference type="SAM" id="MobiDB-lite"/>
    </source>
</evidence>
<feature type="compositionally biased region" description="Basic residues" evidence="1">
    <location>
        <begin position="30"/>
        <end position="46"/>
    </location>
</feature>
<dbReference type="AlphaFoldDB" id="A0A9P5MQD5"/>
<reference evidence="2" key="2">
    <citation type="journal article" date="2020" name="Nat. Commun.">
        <title>Large-scale genome sequencing of mycorrhizal fungi provides insights into the early evolution of symbiotic traits.</title>
        <authorList>
            <person name="Miyauchi S."/>
            <person name="Kiss E."/>
            <person name="Kuo A."/>
            <person name="Drula E."/>
            <person name="Kohler A."/>
            <person name="Sanchez-Garcia M."/>
            <person name="Morin E."/>
            <person name="Andreopoulos B."/>
            <person name="Barry K.W."/>
            <person name="Bonito G."/>
            <person name="Buee M."/>
            <person name="Carver A."/>
            <person name="Chen C."/>
            <person name="Cichocki N."/>
            <person name="Clum A."/>
            <person name="Culley D."/>
            <person name="Crous P.W."/>
            <person name="Fauchery L."/>
            <person name="Girlanda M."/>
            <person name="Hayes R.D."/>
            <person name="Keri Z."/>
            <person name="LaButti K."/>
            <person name="Lipzen A."/>
            <person name="Lombard V."/>
            <person name="Magnuson J."/>
            <person name="Maillard F."/>
            <person name="Murat C."/>
            <person name="Nolan M."/>
            <person name="Ohm R.A."/>
            <person name="Pangilinan J."/>
            <person name="Pereira M.F."/>
            <person name="Perotto S."/>
            <person name="Peter M."/>
            <person name="Pfister S."/>
            <person name="Riley R."/>
            <person name="Sitrit Y."/>
            <person name="Stielow J.B."/>
            <person name="Szollosi G."/>
            <person name="Zifcakova L."/>
            <person name="Stursova M."/>
            <person name="Spatafora J.W."/>
            <person name="Tedersoo L."/>
            <person name="Vaario L.M."/>
            <person name="Yamada A."/>
            <person name="Yan M."/>
            <person name="Wang P."/>
            <person name="Xu J."/>
            <person name="Bruns T."/>
            <person name="Baldrian P."/>
            <person name="Vilgalys R."/>
            <person name="Dunand C."/>
            <person name="Henrissat B."/>
            <person name="Grigoriev I.V."/>
            <person name="Hibbett D."/>
            <person name="Nagy L.G."/>
            <person name="Martin F.M."/>
        </authorList>
    </citation>
    <scope>NUCLEOTIDE SEQUENCE</scope>
    <source>
        <strain evidence="2">Prilba</strain>
    </source>
</reference>
<feature type="region of interest" description="Disordered" evidence="1">
    <location>
        <begin position="224"/>
        <end position="249"/>
    </location>
</feature>
<dbReference type="OrthoDB" id="3326607at2759"/>
<feature type="compositionally biased region" description="Basic and acidic residues" evidence="1">
    <location>
        <begin position="345"/>
        <end position="358"/>
    </location>
</feature>
<feature type="region of interest" description="Disordered" evidence="1">
    <location>
        <begin position="1"/>
        <end position="69"/>
    </location>
</feature>
<name>A0A9P5MQD5_9AGAM</name>
<sequence length="368" mass="41039">MTYEDERSVTGGGKGAGRRQERKGPGGQRKSNRGRRRGRLKLRTRASVKADRRRSTEGKDDEAARDHQPPDFVLGLHYTVLYLHLSVKLEWYPPTTSVPGTKNCSDVSLDNAAAPIPLNHCEWQTIAFPKSTSNELTISAGLVLRCPQTDTTLLALPYFPSGKIPHAILGTTGGSRLASTPVRLTTGHASFVSYTAYFPLDKLTYYPDSGMRCQSSNCFPRHSTFNTANASPRPGPPTIPQSPRPRPLPVNTLRHQRMRQGISKFPGSNRAMLQVKRRVIRPRMKARGIYLHRPTPLLTLIDNPSVFSSDCRCTIPAQLIHERPSYNAWYSKHALEKMQLRRAEARSKNGCAAEHKNSQEPPLGQSLE</sequence>